<accession>A0A411AFH8</accession>
<feature type="region of interest" description="Disordered" evidence="1">
    <location>
        <begin position="76"/>
        <end position="102"/>
    </location>
</feature>
<keyword evidence="2" id="KW-1133">Transmembrane helix</keyword>
<evidence type="ECO:0000256" key="2">
    <source>
        <dbReference type="SAM" id="Phobius"/>
    </source>
</evidence>
<keyword evidence="2" id="KW-0472">Membrane</keyword>
<dbReference type="EMBL" id="MH204638">
    <property type="protein sequence ID" value="QAX32787.1"/>
    <property type="molecule type" value="mRNA"/>
</dbReference>
<name>A0A411AFH8_ONOSP</name>
<gene>
    <name evidence="3" type="primary">GRP6</name>
</gene>
<keyword evidence="2" id="KW-0812">Transmembrane</keyword>
<dbReference type="AlphaFoldDB" id="A0A411AFH8"/>
<proteinExistence type="evidence at transcript level"/>
<feature type="transmembrane region" description="Helical" evidence="2">
    <location>
        <begin position="6"/>
        <end position="24"/>
    </location>
</feature>
<evidence type="ECO:0000313" key="3">
    <source>
        <dbReference type="EMBL" id="QAX32787.1"/>
    </source>
</evidence>
<feature type="compositionally biased region" description="Basic residues" evidence="1">
    <location>
        <begin position="90"/>
        <end position="102"/>
    </location>
</feature>
<organism evidence="3">
    <name type="scientific">Ononis spinosa</name>
    <name type="common">Spiny restharrow</name>
    <name type="synonym">Ononis campestris</name>
    <dbReference type="NCBI Taxonomy" id="58890"/>
    <lineage>
        <taxon>Eukaryota</taxon>
        <taxon>Viridiplantae</taxon>
        <taxon>Streptophyta</taxon>
        <taxon>Embryophyta</taxon>
        <taxon>Tracheophyta</taxon>
        <taxon>Spermatophyta</taxon>
        <taxon>Magnoliopsida</taxon>
        <taxon>eudicotyledons</taxon>
        <taxon>Gunneridae</taxon>
        <taxon>Pentapetalae</taxon>
        <taxon>rosids</taxon>
        <taxon>fabids</taxon>
        <taxon>Fabales</taxon>
        <taxon>Fabaceae</taxon>
        <taxon>Papilionoideae</taxon>
        <taxon>50 kb inversion clade</taxon>
        <taxon>NPAAA clade</taxon>
        <taxon>Hologalegina</taxon>
        <taxon>IRL clade</taxon>
        <taxon>Trifolieae</taxon>
        <taxon>Ononis</taxon>
    </lineage>
</organism>
<feature type="region of interest" description="Disordered" evidence="1">
    <location>
        <begin position="29"/>
        <end position="55"/>
    </location>
</feature>
<evidence type="ECO:0000256" key="1">
    <source>
        <dbReference type="SAM" id="MobiDB-lite"/>
    </source>
</evidence>
<feature type="compositionally biased region" description="Acidic residues" evidence="1">
    <location>
        <begin position="44"/>
        <end position="54"/>
    </location>
</feature>
<sequence>MKIKPFIFMVYFFALIIIISSVVVESKAKDGSNVEEGNGSGNGEENENDSEDESYVSQSWSDWIFVISDWFTGRTHGSGNGHHENNGGRPIRKGGWWRRRVH</sequence>
<protein>
    <submittedName>
        <fullName evidence="3">Glycine-rich protein</fullName>
    </submittedName>
</protein>
<reference evidence="3" key="1">
    <citation type="submission" date="2018-04" db="EMBL/GenBank/DDBJ databases">
        <title>The nodule transcriptome of six IRLC legumes reveals different diversification patterns of leghemoglobin and glycine-rich-protein (GRP) families.</title>
        <authorList>
            <person name="Montiel J."/>
            <person name="Fonseca-Garcia C."/>
            <person name="Kereszt A."/>
            <person name="Kondorosi E."/>
        </authorList>
    </citation>
    <scope>NUCLEOTIDE SEQUENCE</scope>
</reference>